<feature type="transmembrane region" description="Helical" evidence="1">
    <location>
        <begin position="6"/>
        <end position="26"/>
    </location>
</feature>
<evidence type="ECO:0000256" key="1">
    <source>
        <dbReference type="SAM" id="Phobius"/>
    </source>
</evidence>
<proteinExistence type="predicted"/>
<gene>
    <name evidence="2" type="ORF">AXE80_05145</name>
</gene>
<keyword evidence="3" id="KW-1185">Reference proteome</keyword>
<reference evidence="2 3" key="1">
    <citation type="submission" date="2016-02" db="EMBL/GenBank/DDBJ databases">
        <authorList>
            <person name="Wen L."/>
            <person name="He K."/>
            <person name="Yang H."/>
        </authorList>
    </citation>
    <scope>NUCLEOTIDE SEQUENCE [LARGE SCALE GENOMIC DNA]</scope>
    <source>
        <strain evidence="2 3">CZ1127</strain>
    </source>
</reference>
<dbReference type="AlphaFoldDB" id="A0A1B1Y4M8"/>
<keyword evidence="1" id="KW-1133">Transmembrane helix</keyword>
<dbReference type="EMBL" id="CP014224">
    <property type="protein sequence ID" value="ANW95699.1"/>
    <property type="molecule type" value="Genomic_DNA"/>
</dbReference>
<protein>
    <submittedName>
        <fullName evidence="2">Cytochrome C oxidase Cbb3</fullName>
    </submittedName>
</protein>
<dbReference type="InterPro" id="IPR004714">
    <property type="entry name" value="Cyt_oxidase_maturation_cbb3"/>
</dbReference>
<evidence type="ECO:0000313" key="3">
    <source>
        <dbReference type="Proteomes" id="UP000092967"/>
    </source>
</evidence>
<organism evidence="2 3">
    <name type="scientific">Wenyingzhuangia fucanilytica</name>
    <dbReference type="NCBI Taxonomy" id="1790137"/>
    <lineage>
        <taxon>Bacteria</taxon>
        <taxon>Pseudomonadati</taxon>
        <taxon>Bacteroidota</taxon>
        <taxon>Flavobacteriia</taxon>
        <taxon>Flavobacteriales</taxon>
        <taxon>Flavobacteriaceae</taxon>
        <taxon>Wenyingzhuangia</taxon>
    </lineage>
</organism>
<dbReference type="PANTHER" id="PTHR41532:SF1">
    <property type="entry name" value="FIXS PROTEIN"/>
    <property type="match status" value="1"/>
</dbReference>
<keyword evidence="1" id="KW-0812">Transmembrane</keyword>
<dbReference type="PANTHER" id="PTHR41532">
    <property type="entry name" value="FIXS PROTEIN"/>
    <property type="match status" value="1"/>
</dbReference>
<accession>A0A1B1Y4M8</accession>
<dbReference type="OrthoDB" id="9802763at2"/>
<dbReference type="NCBIfam" id="TIGR00847">
    <property type="entry name" value="ccoS"/>
    <property type="match status" value="1"/>
</dbReference>
<dbReference type="KEGG" id="wfu:AXE80_05145"/>
<evidence type="ECO:0000313" key="2">
    <source>
        <dbReference type="EMBL" id="ANW95699.1"/>
    </source>
</evidence>
<dbReference type="Proteomes" id="UP000092967">
    <property type="component" value="Chromosome"/>
</dbReference>
<name>A0A1B1Y4M8_9FLAO</name>
<dbReference type="Pfam" id="PF03597">
    <property type="entry name" value="FixS"/>
    <property type="match status" value="1"/>
</dbReference>
<dbReference type="STRING" id="1790137.AXE80_05145"/>
<dbReference type="RefSeq" id="WP_068825083.1">
    <property type="nucleotide sequence ID" value="NZ_CP014224.1"/>
</dbReference>
<sequence>MSVIYILILVSLCVAIIFLAVFFLAVKKGQFEDDETPAIRMLFNDHINKNKEQELKN</sequence>
<keyword evidence="1" id="KW-0472">Membrane</keyword>